<feature type="repeat" description="WD" evidence="3">
    <location>
        <begin position="530"/>
        <end position="569"/>
    </location>
</feature>
<dbReference type="Pfam" id="PF00400">
    <property type="entry name" value="WD40"/>
    <property type="match status" value="6"/>
</dbReference>
<dbReference type="InterPro" id="IPR001680">
    <property type="entry name" value="WD40_rpt"/>
</dbReference>
<dbReference type="InterPro" id="IPR036322">
    <property type="entry name" value="WD40_repeat_dom_sf"/>
</dbReference>
<evidence type="ECO:0000256" key="4">
    <source>
        <dbReference type="SAM" id="MobiDB-lite"/>
    </source>
</evidence>
<dbReference type="CDD" id="cd00200">
    <property type="entry name" value="WD40"/>
    <property type="match status" value="1"/>
</dbReference>
<evidence type="ECO:0000256" key="2">
    <source>
        <dbReference type="ARBA" id="ARBA00022737"/>
    </source>
</evidence>
<dbReference type="PROSITE" id="PS50294">
    <property type="entry name" value="WD_REPEATS_REGION"/>
    <property type="match status" value="4"/>
</dbReference>
<dbReference type="EMBL" id="OX365762">
    <property type="protein sequence ID" value="CAI4038708.1"/>
    <property type="molecule type" value="Genomic_DNA"/>
</dbReference>
<dbReference type="GeneID" id="80917919"/>
<feature type="domain" description="F-box" evidence="5">
    <location>
        <begin position="276"/>
        <end position="323"/>
    </location>
</feature>
<feature type="repeat" description="WD" evidence="3">
    <location>
        <begin position="463"/>
        <end position="506"/>
    </location>
</feature>
<dbReference type="Pfam" id="PF16856">
    <property type="entry name" value="CDC4_D"/>
    <property type="match status" value="1"/>
</dbReference>
<evidence type="ECO:0000313" key="7">
    <source>
        <dbReference type="Proteomes" id="UP001161438"/>
    </source>
</evidence>
<protein>
    <recommendedName>
        <fullName evidence="5">F-box domain-containing protein</fullName>
    </recommendedName>
</protein>
<dbReference type="PROSITE" id="PS00678">
    <property type="entry name" value="WD_REPEATS_1"/>
    <property type="match status" value="3"/>
</dbReference>
<dbReference type="GO" id="GO:0043130">
    <property type="term" value="F:ubiquitin binding"/>
    <property type="evidence" value="ECO:0007669"/>
    <property type="project" value="TreeGrafter"/>
</dbReference>
<dbReference type="Gene3D" id="2.130.10.10">
    <property type="entry name" value="YVTN repeat-like/Quinoprotein amine dehydrogenase"/>
    <property type="match status" value="1"/>
</dbReference>
<sequence length="783" mass="86827">MGSFPLAEFPLRDIPVPFSYRVTGDIDSPNGVGALIGAAGTHRNSGTTNIVDAQNNEEDISEHQRKRAADSGESTPENDDFKRAKHNNHKTFHQVNLQSAGAPSMDDDSVHDLLDISNGTKKLLMSTDDTSAASSTLGVNMGVAPHSVAAPNATNVVTTTESDVNINNNISNSAINNNNPIEEGALPLSPTASSPGTTTPLAKTMKSVNNNNNITDLIESKDSFISPEYLSDEILTAINNNLPHAYFKNLLFRLVANMDRSELSDLGTLIKDNLKRDLITSLPFEISLKIFNYLQFEDIVNSLGVSQNWNKIIRKSTSLWKKLLISENFVSPKGFTSFNLKLLKKYPNLLQQDRLRLAFLENIYNLKNWYNPKFLPQRTTLRGHMTSVITCLQFEDNYVITGADDKMIRVYDAINKKFLLQLSGHDGGVWALKYSHDGILVSGSTDRTVRVWDIKKGCCTHVFKGHNSTVRCLDIVEYKNNRYIVTGSRDNTLHVWKLPKEASAIEHGDEHDYPLVYHTPEENPYFIGVLRGHMASVRTVSGHGNIVVSGSYDNTLIVWDVAQMKCLYILSGHTDRIYSTIYDHERKRCISASMDTTIKIWDLENIWNNGECSYATNSASPCAKILGAMYTLQGHTALVGLLRLSDKFLVSAAADGTIRGWDANDYSRKFCYHHTNLSAITTFNVSDNILVSGSESQFNIYNLRSGKLVHANILKDADQIWSVNFKGETLVAAVEKDGQSFLEILDFSKASKVNYVSNSLNSSSSSLESISTSLGLTRATIIP</sequence>
<dbReference type="Pfam" id="PF12937">
    <property type="entry name" value="F-box-like"/>
    <property type="match status" value="1"/>
</dbReference>
<dbReference type="PANTHER" id="PTHR19849">
    <property type="entry name" value="PHOSPHOLIPASE A-2-ACTIVATING PROTEIN"/>
    <property type="match status" value="1"/>
</dbReference>
<proteinExistence type="predicted"/>
<evidence type="ECO:0000256" key="3">
    <source>
        <dbReference type="PROSITE-ProRule" id="PRU00221"/>
    </source>
</evidence>
<feature type="repeat" description="WD" evidence="3">
    <location>
        <begin position="422"/>
        <end position="462"/>
    </location>
</feature>
<dbReference type="SUPFAM" id="SSF81383">
    <property type="entry name" value="F-box domain"/>
    <property type="match status" value="1"/>
</dbReference>
<dbReference type="PRINTS" id="PR00320">
    <property type="entry name" value="GPROTEINBRPT"/>
</dbReference>
<dbReference type="InterPro" id="IPR036047">
    <property type="entry name" value="F-box-like_dom_sf"/>
</dbReference>
<dbReference type="PROSITE" id="PS50082">
    <property type="entry name" value="WD_REPEATS_2"/>
    <property type="match status" value="5"/>
</dbReference>
<evidence type="ECO:0000256" key="1">
    <source>
        <dbReference type="ARBA" id="ARBA00022574"/>
    </source>
</evidence>
<dbReference type="PROSITE" id="PS50181">
    <property type="entry name" value="FBOX"/>
    <property type="match status" value="1"/>
</dbReference>
<dbReference type="Proteomes" id="UP001161438">
    <property type="component" value="Chromosome 6"/>
</dbReference>
<dbReference type="RefSeq" id="XP_056081823.1">
    <property type="nucleotide sequence ID" value="XM_056222098.1"/>
</dbReference>
<dbReference type="GO" id="GO:0043161">
    <property type="term" value="P:proteasome-mediated ubiquitin-dependent protein catabolic process"/>
    <property type="evidence" value="ECO:0007669"/>
    <property type="project" value="TreeGrafter"/>
</dbReference>
<dbReference type="SMART" id="SM00256">
    <property type="entry name" value="FBOX"/>
    <property type="match status" value="1"/>
</dbReference>
<reference evidence="6" key="1">
    <citation type="submission" date="2022-10" db="EMBL/GenBank/DDBJ databases">
        <authorList>
            <person name="Byrne P K."/>
        </authorList>
    </citation>
    <scope>NUCLEOTIDE SEQUENCE</scope>
    <source>
        <strain evidence="6">IFO1815</strain>
    </source>
</reference>
<dbReference type="CDD" id="cd22141">
    <property type="entry name" value="F-box_ScCDC4-like"/>
    <property type="match status" value="1"/>
</dbReference>
<dbReference type="SMART" id="SM00320">
    <property type="entry name" value="WD40"/>
    <property type="match status" value="7"/>
</dbReference>
<evidence type="ECO:0000313" key="6">
    <source>
        <dbReference type="EMBL" id="CAI4038708.1"/>
    </source>
</evidence>
<dbReference type="InterPro" id="IPR019775">
    <property type="entry name" value="WD40_repeat_CS"/>
</dbReference>
<dbReference type="GO" id="GO:0010992">
    <property type="term" value="P:ubiquitin recycling"/>
    <property type="evidence" value="ECO:0007669"/>
    <property type="project" value="TreeGrafter"/>
</dbReference>
<dbReference type="GO" id="GO:0005634">
    <property type="term" value="C:nucleus"/>
    <property type="evidence" value="ECO:0007669"/>
    <property type="project" value="TreeGrafter"/>
</dbReference>
<dbReference type="InterPro" id="IPR015943">
    <property type="entry name" value="WD40/YVTN_repeat-like_dom_sf"/>
</dbReference>
<keyword evidence="1 3" id="KW-0853">WD repeat</keyword>
<accession>A0AA35IY79</accession>
<feature type="repeat" description="WD" evidence="3">
    <location>
        <begin position="570"/>
        <end position="605"/>
    </location>
</feature>
<dbReference type="AlphaFoldDB" id="A0AA35IY79"/>
<dbReference type="Gene3D" id="1.20.1280.50">
    <property type="match status" value="1"/>
</dbReference>
<evidence type="ECO:0000259" key="5">
    <source>
        <dbReference type="PROSITE" id="PS50181"/>
    </source>
</evidence>
<dbReference type="SUPFAM" id="SSF50978">
    <property type="entry name" value="WD40 repeat-like"/>
    <property type="match status" value="1"/>
</dbReference>
<dbReference type="GO" id="GO:0005737">
    <property type="term" value="C:cytoplasm"/>
    <property type="evidence" value="ECO:0007669"/>
    <property type="project" value="TreeGrafter"/>
</dbReference>
<feature type="compositionally biased region" description="Basic and acidic residues" evidence="4">
    <location>
        <begin position="61"/>
        <end position="70"/>
    </location>
</feature>
<feature type="region of interest" description="Disordered" evidence="4">
    <location>
        <begin position="55"/>
        <end position="83"/>
    </location>
</feature>
<keyword evidence="2" id="KW-0677">Repeat</keyword>
<gene>
    <name evidence="6" type="primary">SMKI06G0540</name>
    <name evidence="6" type="ORF">SMKI_06G0540</name>
</gene>
<name>A0AA35IY79_SACMI</name>
<dbReference type="InterPro" id="IPR001810">
    <property type="entry name" value="F-box_dom"/>
</dbReference>
<dbReference type="InterPro" id="IPR031740">
    <property type="entry name" value="Cdc4_D"/>
</dbReference>
<keyword evidence="7" id="KW-1185">Reference proteome</keyword>
<dbReference type="InterPro" id="IPR020472">
    <property type="entry name" value="WD40_PAC1"/>
</dbReference>
<dbReference type="PANTHER" id="PTHR19849:SF1">
    <property type="entry name" value="F-BOX_WD REPEAT-CONTAINING PROTEIN 7"/>
    <property type="match status" value="1"/>
</dbReference>
<feature type="repeat" description="WD" evidence="3">
    <location>
        <begin position="632"/>
        <end position="662"/>
    </location>
</feature>
<organism evidence="6 7">
    <name type="scientific">Saccharomyces mikatae IFO 1815</name>
    <dbReference type="NCBI Taxonomy" id="226126"/>
    <lineage>
        <taxon>Eukaryota</taxon>
        <taxon>Fungi</taxon>
        <taxon>Dikarya</taxon>
        <taxon>Ascomycota</taxon>
        <taxon>Saccharomycotina</taxon>
        <taxon>Saccharomycetes</taxon>
        <taxon>Saccharomycetales</taxon>
        <taxon>Saccharomycetaceae</taxon>
        <taxon>Saccharomyces</taxon>
    </lineage>
</organism>